<dbReference type="PANTHER" id="PTHR31139:SF4">
    <property type="entry name" value="ECTOPIC P GRANULES PROTEIN 5 HOMOLOG"/>
    <property type="match status" value="1"/>
</dbReference>
<name>A0A5N5T5U4_9CRUS</name>
<dbReference type="GO" id="GO:0097352">
    <property type="term" value="P:autophagosome maturation"/>
    <property type="evidence" value="ECO:0007669"/>
    <property type="project" value="TreeGrafter"/>
</dbReference>
<dbReference type="Pfam" id="PF26573">
    <property type="entry name" value="TPR_Epg5_2"/>
    <property type="match status" value="1"/>
</dbReference>
<protein>
    <submittedName>
        <fullName evidence="6">Ectopic P granules protein 5-like protein</fullName>
    </submittedName>
</protein>
<feature type="domain" description="Epg5-like central TPR repeats" evidence="4">
    <location>
        <begin position="498"/>
        <end position="707"/>
    </location>
</feature>
<evidence type="ECO:0000259" key="5">
    <source>
        <dbReference type="Pfam" id="PF26573"/>
    </source>
</evidence>
<comment type="similarity">
    <text evidence="1">Belongs to the EPG5 family.</text>
</comment>
<dbReference type="InterPro" id="IPR051436">
    <property type="entry name" value="Autophagy-related_EPG5"/>
</dbReference>
<dbReference type="InterPro" id="IPR059030">
    <property type="entry name" value="TPR_Epg5_mid"/>
</dbReference>
<evidence type="ECO:0000256" key="3">
    <source>
        <dbReference type="SAM" id="MobiDB-lite"/>
    </source>
</evidence>
<dbReference type="AlphaFoldDB" id="A0A5N5T5U4"/>
<dbReference type="OrthoDB" id="75419at2759"/>
<dbReference type="Pfam" id="PF26103">
    <property type="entry name" value="TPR_Epg5"/>
    <property type="match status" value="2"/>
</dbReference>
<feature type="non-terminal residue" evidence="6">
    <location>
        <position position="1"/>
    </location>
</feature>
<dbReference type="Proteomes" id="UP000326759">
    <property type="component" value="Unassembled WGS sequence"/>
</dbReference>
<feature type="domain" description="Epg5-like central TPR repeats" evidence="4">
    <location>
        <begin position="412"/>
        <end position="468"/>
    </location>
</feature>
<feature type="region of interest" description="Disordered" evidence="3">
    <location>
        <begin position="151"/>
        <end position="178"/>
    </location>
</feature>
<proteinExistence type="inferred from homology"/>
<evidence type="ECO:0000313" key="6">
    <source>
        <dbReference type="EMBL" id="KAB7501946.1"/>
    </source>
</evidence>
<evidence type="ECO:0000259" key="4">
    <source>
        <dbReference type="Pfam" id="PF26103"/>
    </source>
</evidence>
<dbReference type="GO" id="GO:0005737">
    <property type="term" value="C:cytoplasm"/>
    <property type="evidence" value="ECO:0007669"/>
    <property type="project" value="TreeGrafter"/>
</dbReference>
<sequence length="872" mass="99155">EACSELEIDQVCANNLSLYRLGQQLINLPSNHIAYPSTAQMFLSLHLSRTPPQTGQFDCSSVFYKFYEGFINGNFLKKIKYSFSDALTFWESELAKEKNLESEESNDKQERRKKENFELWPELINKIQLNYEMDEHVRCWLKLRQFSHPSSPPSSISSSPGHSSGLSDSKEFHHRRSLESLSPSECIVKRLKEYDSPKPPPPLPSIVQKYSRTKTKPINRESILYDMDRYTDLIVSHSRNVNLKSKEMCATDCVFVELLPQLWANPVTKKVVSAKCTPKRNSKNAECSGPASIVVEYSEKRLNEGIKARLDQNREQYSSLYNSSIQAPSLQVCEAALQLEDLVNTVVSWHKSFSVDNDERMSLVLYGRELFYHFVKLTSEDTNAYPPAKQLITSCADALGQEFLHGHKDCQDTLIMQVLKSTPQFGVLLSPHFTPMVTPVETYLSNYSSLGSNISSHPDLCFMLLSKLYRVHLRAILNYNFPEHYAEILIQLLEISTMSAVKDTIALLASHFVHQRVEFGLYGLYSRYKSDVTPVVILMGMMSFTYILTASMTSNHKEEELGEEIWTNLEGLWTAWVAPLGGKARASCPQWIQELTLDKTVLLPWTPGNATNPAKAVGMFASTLAFFHYTYSDYKVLSMLLEYYHQTFASSAVKDHILTVLHSQLLSIPWHHLAPSLKDLEIFSKIIDEYLPECHSFIGNIFIQISWEKVVQSFTSRSPSSVEIADCHDQNRTSIEGDGNALTKTPVAKLHVLLLNILVRVSMEPSVRQSGLLHPLLLSACNFEWHVVDAKNFETVLNWFVMSCDPRIALEMDNRNPIDVSLISAVVNSDLHFPSAATTRWASIRFGHMKYRDISAFNLELNSVSYLKRLIS</sequence>
<dbReference type="PANTHER" id="PTHR31139">
    <property type="entry name" value="ECTOPIC P GRANULES PROTEIN 5 HOMOLOG"/>
    <property type="match status" value="1"/>
</dbReference>
<evidence type="ECO:0000256" key="1">
    <source>
        <dbReference type="ARBA" id="ARBA00010948"/>
    </source>
</evidence>
<evidence type="ECO:0000313" key="7">
    <source>
        <dbReference type="Proteomes" id="UP000326759"/>
    </source>
</evidence>
<feature type="compositionally biased region" description="Low complexity" evidence="3">
    <location>
        <begin position="151"/>
        <end position="167"/>
    </location>
</feature>
<reference evidence="6 7" key="1">
    <citation type="journal article" date="2019" name="PLoS Biol.">
        <title>Sex chromosomes control vertical transmission of feminizing Wolbachia symbionts in an isopod.</title>
        <authorList>
            <person name="Becking T."/>
            <person name="Chebbi M.A."/>
            <person name="Giraud I."/>
            <person name="Moumen B."/>
            <person name="Laverre T."/>
            <person name="Caubet Y."/>
            <person name="Peccoud J."/>
            <person name="Gilbert C."/>
            <person name="Cordaux R."/>
        </authorList>
    </citation>
    <scope>NUCLEOTIDE SEQUENCE [LARGE SCALE GENOMIC DNA]</scope>
    <source>
        <strain evidence="6">ANa2</strain>
        <tissue evidence="6">Whole body excluding digestive tract and cuticle</tissue>
    </source>
</reference>
<keyword evidence="2" id="KW-0072">Autophagy</keyword>
<keyword evidence="7" id="KW-1185">Reference proteome</keyword>
<organism evidence="6 7">
    <name type="scientific">Armadillidium nasatum</name>
    <dbReference type="NCBI Taxonomy" id="96803"/>
    <lineage>
        <taxon>Eukaryota</taxon>
        <taxon>Metazoa</taxon>
        <taxon>Ecdysozoa</taxon>
        <taxon>Arthropoda</taxon>
        <taxon>Crustacea</taxon>
        <taxon>Multicrustacea</taxon>
        <taxon>Malacostraca</taxon>
        <taxon>Eumalacostraca</taxon>
        <taxon>Peracarida</taxon>
        <taxon>Isopoda</taxon>
        <taxon>Oniscidea</taxon>
        <taxon>Crinocheta</taxon>
        <taxon>Armadillidiidae</taxon>
        <taxon>Armadillidium</taxon>
    </lineage>
</organism>
<gene>
    <name evidence="6" type="ORF">Anas_12125</name>
</gene>
<evidence type="ECO:0000256" key="2">
    <source>
        <dbReference type="ARBA" id="ARBA00023006"/>
    </source>
</evidence>
<dbReference type="InterPro" id="IPR058750">
    <property type="entry name" value="TPR_Epg5"/>
</dbReference>
<comment type="caution">
    <text evidence="6">The sequence shown here is derived from an EMBL/GenBank/DDBJ whole genome shotgun (WGS) entry which is preliminary data.</text>
</comment>
<accession>A0A5N5T5U4</accession>
<dbReference type="EMBL" id="SEYY01008989">
    <property type="protein sequence ID" value="KAB7501946.1"/>
    <property type="molecule type" value="Genomic_DNA"/>
</dbReference>
<feature type="domain" description="Epg5-like TPR" evidence="5">
    <location>
        <begin position="2"/>
        <end position="95"/>
    </location>
</feature>